<keyword evidence="2" id="KW-0472">Membrane</keyword>
<reference evidence="3" key="1">
    <citation type="submission" date="2019-08" db="EMBL/GenBank/DDBJ databases">
        <authorList>
            <person name="Kucharzyk K."/>
            <person name="Murdoch R.W."/>
            <person name="Higgins S."/>
            <person name="Loffler F."/>
        </authorList>
    </citation>
    <scope>NUCLEOTIDE SEQUENCE</scope>
</reference>
<name>A0A644UNP1_9ZZZZ</name>
<comment type="caution">
    <text evidence="3">The sequence shown here is derived from an EMBL/GenBank/DDBJ whole genome shotgun (WGS) entry which is preliminary data.</text>
</comment>
<evidence type="ECO:0000313" key="3">
    <source>
        <dbReference type="EMBL" id="MPL80549.1"/>
    </source>
</evidence>
<dbReference type="EMBL" id="VSSQ01000138">
    <property type="protein sequence ID" value="MPL80549.1"/>
    <property type="molecule type" value="Genomic_DNA"/>
</dbReference>
<sequence length="624" mass="67720">MASGRRASRNDKRRGPKPAPFSCLSKASGVEGGKAETLEALELCKFRRGQRDAVAQRLCAGGKAALGGQAGALRTDRGEQLLALGDRVAAAARGKDLRIEGQHQRPVPRQQRRRAAHEIQRLAAHELAQHRAREQLDHGRDRRALVRAEGQHRARKRRLGVGRGLALAVDRPALGDRRSGAAVQLDLAACGDARREVEDIGRGARPRPAEGDRVGAQERLAPARRRHEGIARAHRERRKPVGGQRLDIVPQRREMQAVADHQRRKAHLLRPRGKQVLGGIEGRVREAAAGVDLDHRAARVMELRHRLRIDLARGEHAQAALEPVDAVRLARIALARDDHLSDGRGAFGAHAAAFEDALHARQKRLEGNQGRVGHRGSLLAGLGSLGPGAAGSRGDQGRAATLFVDVDVGAGPEDLGFLVGDRAQAMLQRAVEIGAVAGFEDDGLVMLDHQLDAARDDVERLLAVMRFEFLGAQWRALLDDGHERDDLLLGQRVAQHLVFEVARAHLAALAGAGDGHPRRLLRLVIRGEQPFHADVVGAGDSYQVLVARRDPAVLDLVDGRERKPGALRGDFEGEAAGLAHRLHPAAQFRAQLQPFGFPIVALGLISGGFFHLCHIFLFLPVVIV</sequence>
<gene>
    <name evidence="3" type="ORF">SDC9_26450</name>
</gene>
<keyword evidence="2" id="KW-1133">Transmembrane helix</keyword>
<protein>
    <submittedName>
        <fullName evidence="3">Uncharacterized protein</fullName>
    </submittedName>
</protein>
<evidence type="ECO:0000256" key="2">
    <source>
        <dbReference type="SAM" id="Phobius"/>
    </source>
</evidence>
<evidence type="ECO:0000256" key="1">
    <source>
        <dbReference type="SAM" id="MobiDB-lite"/>
    </source>
</evidence>
<proteinExistence type="predicted"/>
<feature type="transmembrane region" description="Helical" evidence="2">
    <location>
        <begin position="595"/>
        <end position="623"/>
    </location>
</feature>
<dbReference type="AlphaFoldDB" id="A0A644UNP1"/>
<accession>A0A644UNP1</accession>
<keyword evidence="2" id="KW-0812">Transmembrane</keyword>
<feature type="region of interest" description="Disordered" evidence="1">
    <location>
        <begin position="1"/>
        <end position="28"/>
    </location>
</feature>
<organism evidence="3">
    <name type="scientific">bioreactor metagenome</name>
    <dbReference type="NCBI Taxonomy" id="1076179"/>
    <lineage>
        <taxon>unclassified sequences</taxon>
        <taxon>metagenomes</taxon>
        <taxon>ecological metagenomes</taxon>
    </lineage>
</organism>